<evidence type="ECO:0000313" key="4">
    <source>
        <dbReference type="Proteomes" id="UP000262582"/>
    </source>
</evidence>
<accession>A0A347UBX1</accession>
<dbReference type="EMBL" id="CP032097">
    <property type="protein sequence ID" value="AXX96349.1"/>
    <property type="molecule type" value="Genomic_DNA"/>
</dbReference>
<dbReference type="CDD" id="cd00267">
    <property type="entry name" value="ABC_ATPase"/>
    <property type="match status" value="1"/>
</dbReference>
<dbReference type="GO" id="GO:0000731">
    <property type="term" value="P:DNA synthesis involved in DNA repair"/>
    <property type="evidence" value="ECO:0007669"/>
    <property type="project" value="TreeGrafter"/>
</dbReference>
<dbReference type="Pfam" id="PF02463">
    <property type="entry name" value="SMC_N"/>
    <property type="match status" value="1"/>
</dbReference>
<dbReference type="InterPro" id="IPR003395">
    <property type="entry name" value="RecF/RecN/SMC_N"/>
</dbReference>
<dbReference type="GO" id="GO:0005524">
    <property type="term" value="F:ATP binding"/>
    <property type="evidence" value="ECO:0007669"/>
    <property type="project" value="UniProtKB-KW"/>
</dbReference>
<dbReference type="GO" id="GO:0006302">
    <property type="term" value="P:double-strand break repair"/>
    <property type="evidence" value="ECO:0007669"/>
    <property type="project" value="TreeGrafter"/>
</dbReference>
<dbReference type="EMBL" id="NXIG01000003">
    <property type="protein sequence ID" value="RXI31812.1"/>
    <property type="molecule type" value="Genomic_DNA"/>
</dbReference>
<keyword evidence="2" id="KW-0547">Nucleotide-binding</keyword>
<dbReference type="KEGG" id="aell:AELL_2745"/>
<dbReference type="AlphaFoldDB" id="A0A347UBX1"/>
<dbReference type="OrthoDB" id="7877292at2"/>
<reference evidence="2 4" key="2">
    <citation type="submission" date="2018-08" db="EMBL/GenBank/DDBJ databases">
        <title>Complete genome of the Arcobacter ellisii type strain LMG 26155.</title>
        <authorList>
            <person name="Miller W.G."/>
            <person name="Yee E."/>
            <person name="Bono J.L."/>
        </authorList>
    </citation>
    <scope>NUCLEOTIDE SEQUENCE [LARGE SCALE GENOMIC DNA]</scope>
    <source>
        <strain evidence="2 4">LMG 26155</strain>
    </source>
</reference>
<evidence type="ECO:0000313" key="2">
    <source>
        <dbReference type="EMBL" id="AXX96349.1"/>
    </source>
</evidence>
<dbReference type="SUPFAM" id="SSF52540">
    <property type="entry name" value="P-loop containing nucleoside triphosphate hydrolases"/>
    <property type="match status" value="1"/>
</dbReference>
<protein>
    <submittedName>
        <fullName evidence="2">ATP-binding protein (AAA domain)</fullName>
    </submittedName>
</protein>
<dbReference type="RefSeq" id="WP_118918484.1">
    <property type="nucleotide sequence ID" value="NZ_CP032097.1"/>
</dbReference>
<feature type="domain" description="RecF/RecN/SMC N-terminal" evidence="1">
    <location>
        <begin position="3"/>
        <end position="325"/>
    </location>
</feature>
<evidence type="ECO:0000313" key="3">
    <source>
        <dbReference type="EMBL" id="RXI31812.1"/>
    </source>
</evidence>
<dbReference type="PANTHER" id="PTHR32182:SF22">
    <property type="entry name" value="ATP-DEPENDENT ENDONUCLEASE, OLD FAMILY-RELATED"/>
    <property type="match status" value="1"/>
</dbReference>
<sequence length="522" mass="61582">MKIKKIIIENFKFHHHLEFEIRNNNNCLIYGENGSGKSSIYEALYSNFYYYKNKKIANGIIKIRDTFLHRDFPSGNFKVNILFNNSINFNRTDETLSNDTLLLEPESNPEQGKANVYFANEKVLRNITDDNFFNIIENELIIHFPELSKVISCYKDVNKSLSLLKDAEQINEEIIKQRQEADELCKTKLNELIPFTLINSILENNLLCDFKIEYSFKESNIDINKKFHSPLINFKIMNIDDRGDFRNHFNEAKLKLISIAVYFALVKKNQTQNELKLLILDDFLTSLDMANRKKIARFIIDDFEEYQIIILTHNIQFNNLLKKMINPTRWDTKILFTMKEDDLIVAKVKDKNDNYIEEAKNFINTPNYDLAIAGNLLRKAFEGIVNEFEQLLEIGKVERLQKVLEALENDDSYFYDTPHEVLETLIKDFENMFQNTQQPDDAKIRQIKNKINAIKNNKITFKIEDGTEKSYHLLKRTEFYKNILMNPSSHNDSETEIYKEECENTIFLLEELNKLLEKLKEN</sequence>
<dbReference type="Proteomes" id="UP000262582">
    <property type="component" value="Chromosome"/>
</dbReference>
<dbReference type="InterPro" id="IPR027417">
    <property type="entry name" value="P-loop_NTPase"/>
</dbReference>
<organism evidence="3 5">
    <name type="scientific">Arcobacter ellisii</name>
    <dbReference type="NCBI Taxonomy" id="913109"/>
    <lineage>
        <taxon>Bacteria</taxon>
        <taxon>Pseudomonadati</taxon>
        <taxon>Campylobacterota</taxon>
        <taxon>Epsilonproteobacteria</taxon>
        <taxon>Campylobacterales</taxon>
        <taxon>Arcobacteraceae</taxon>
        <taxon>Arcobacter</taxon>
    </lineage>
</organism>
<dbReference type="Gene3D" id="3.40.50.300">
    <property type="entry name" value="P-loop containing nucleotide triphosphate hydrolases"/>
    <property type="match status" value="2"/>
</dbReference>
<gene>
    <name evidence="2" type="ORF">AELL_2745</name>
    <name evidence="3" type="ORF">CP962_03255</name>
</gene>
<name>A0A347UBX1_9BACT</name>
<evidence type="ECO:0000313" key="5">
    <source>
        <dbReference type="Proteomes" id="UP000290588"/>
    </source>
</evidence>
<keyword evidence="4" id="KW-1185">Reference proteome</keyword>
<proteinExistence type="predicted"/>
<dbReference type="Proteomes" id="UP000290588">
    <property type="component" value="Unassembled WGS sequence"/>
</dbReference>
<dbReference type="PANTHER" id="PTHR32182">
    <property type="entry name" value="DNA REPLICATION AND REPAIR PROTEIN RECF"/>
    <property type="match status" value="1"/>
</dbReference>
<evidence type="ECO:0000259" key="1">
    <source>
        <dbReference type="Pfam" id="PF02463"/>
    </source>
</evidence>
<reference evidence="3 5" key="1">
    <citation type="submission" date="2017-09" db="EMBL/GenBank/DDBJ databases">
        <title>Genomics of the genus Arcobacter.</title>
        <authorList>
            <person name="Perez-Cataluna A."/>
            <person name="Figueras M.J."/>
            <person name="Salas-Masso N."/>
        </authorList>
    </citation>
    <scope>NUCLEOTIDE SEQUENCE [LARGE SCALE GENOMIC DNA]</scope>
    <source>
        <strain evidence="3 5">CECT 7837</strain>
    </source>
</reference>
<keyword evidence="2" id="KW-0067">ATP-binding</keyword>